<dbReference type="SMART" id="SM00889">
    <property type="entry name" value="EFG_IV"/>
    <property type="match status" value="1"/>
</dbReference>
<dbReference type="STRING" id="595528.A0A0D2WKL4"/>
<evidence type="ECO:0000256" key="1">
    <source>
        <dbReference type="ARBA" id="ARBA00004173"/>
    </source>
</evidence>
<evidence type="ECO:0000313" key="10">
    <source>
        <dbReference type="EMBL" id="KJE90148.1"/>
    </source>
</evidence>
<evidence type="ECO:0000313" key="11">
    <source>
        <dbReference type="Proteomes" id="UP000008743"/>
    </source>
</evidence>
<dbReference type="InterPro" id="IPR009000">
    <property type="entry name" value="Transl_B-barrel_sf"/>
</dbReference>
<dbReference type="InterPro" id="IPR027417">
    <property type="entry name" value="P-loop_NTPase"/>
</dbReference>
<dbReference type="InterPro" id="IPR000795">
    <property type="entry name" value="T_Tr_GTP-bd_dom"/>
</dbReference>
<feature type="signal peptide" evidence="8">
    <location>
        <begin position="1"/>
        <end position="19"/>
    </location>
</feature>
<keyword evidence="7" id="KW-0496">Mitochondrion</keyword>
<accession>A0A0D2WKL4</accession>
<dbReference type="Pfam" id="PF03144">
    <property type="entry name" value="GTP_EFTU_D2"/>
    <property type="match status" value="1"/>
</dbReference>
<feature type="binding site" evidence="7">
    <location>
        <begin position="199"/>
        <end position="202"/>
    </location>
    <ligand>
        <name>GTP</name>
        <dbReference type="ChEBI" id="CHEBI:37565"/>
    </ligand>
</feature>
<comment type="pathway">
    <text evidence="7">Protein biosynthesis; polypeptide chain elongation.</text>
</comment>
<sequence>MRLALASLVRLCTARNAAAAPLSSSSSPSTSAVAAAALRAAPVCFSSIRALSTSAVASSADGAASFDLARVRNIGISAHIDSGKTTLTERILFYTGRIKEIHEVKGRDGVGATMDHMDLEREKGITIQSAATYTRWLDHNINIIDTPGHVDFTIEVERSLRVLDGAVLVLCGVGGVQSQTLTVDRQMKRYNVPAIAFVNKLDRPGANAFKICEQLRNKLRHNAAMLQVPIGAEENFTGVVDLIDNVALYNEGTFGETIRREAPPAALATVIAERRALLIEAVADVDDELGELFLNEVEPTADQLRAAVRRATISRKFTPVLCGTALKNKGVQMLLNSIVTYMPNPTEIKNYALDLNNNNEKVLVHPENLEKEPFLGLAFKLEEGRFGQLTYLRVYQGRIRRGEFIMNARDRKKIKVPRLVQMHANEMEEIQEAHAGQICAMFGVDCASGDTFTDGTTSLAMTSMFVPEPVISLAIRPERKDDLERFSKALGRFTKEDPTFRLSFDADSKETIISGMGELHLEVYLERMKREYNCPTISGKPKVAFRETITAPVNFDYLHKKQSGGSGQYGRVIGTIEPIGEEAGDANEFTNTMIGMNIAPAFVPAIERGFQEACDRGSLTGNRIVGIRFDLKDGQSHPVDSNELAFRLAARGAVRQAYANGSPILLEPIMKVEITIPEEHQGAVSGQVNRRKGMILDSEVSDGYCVLQTEVPLNNMFGYSTELRSATQGKGEFSMEYVRHAPVPMSTQLELVRAYEKERGGKKDE</sequence>
<dbReference type="CDD" id="cd04091">
    <property type="entry name" value="mtEFG1_II_like"/>
    <property type="match status" value="1"/>
</dbReference>
<dbReference type="FunFam" id="3.30.70.870:FF:000001">
    <property type="entry name" value="Elongation factor G"/>
    <property type="match status" value="1"/>
</dbReference>
<dbReference type="PANTHER" id="PTHR43636">
    <property type="entry name" value="ELONGATION FACTOR G, MITOCHONDRIAL"/>
    <property type="match status" value="1"/>
</dbReference>
<dbReference type="HAMAP" id="MF_00054_B">
    <property type="entry name" value="EF_G_EF_2_B"/>
    <property type="match status" value="1"/>
</dbReference>
<dbReference type="NCBIfam" id="TIGR00484">
    <property type="entry name" value="EF-G"/>
    <property type="match status" value="1"/>
</dbReference>
<dbReference type="InterPro" id="IPR035647">
    <property type="entry name" value="EFG_III/V"/>
</dbReference>
<feature type="domain" description="Tr-type G" evidence="9">
    <location>
        <begin position="69"/>
        <end position="346"/>
    </location>
</feature>
<dbReference type="InterPro" id="IPR035649">
    <property type="entry name" value="EFG_V"/>
</dbReference>
<dbReference type="FunCoup" id="A0A0D2WKL4">
    <property type="interactions" value="287"/>
</dbReference>
<proteinExistence type="inferred from homology"/>
<name>A0A0D2WKL4_CAPO3</name>
<dbReference type="InterPro" id="IPR009022">
    <property type="entry name" value="EFG_III"/>
</dbReference>
<dbReference type="InterPro" id="IPR005517">
    <property type="entry name" value="Transl_elong_EFG/EF2_IV"/>
</dbReference>
<reference evidence="11" key="1">
    <citation type="submission" date="2011-02" db="EMBL/GenBank/DDBJ databases">
        <title>The Genome Sequence of Capsaspora owczarzaki ATCC 30864.</title>
        <authorList>
            <person name="Russ C."/>
            <person name="Cuomo C."/>
            <person name="Burger G."/>
            <person name="Gray M.W."/>
            <person name="Holland P.W.H."/>
            <person name="King N."/>
            <person name="Lang F.B.F."/>
            <person name="Roger A.J."/>
            <person name="Ruiz-Trillo I."/>
            <person name="Young S.K."/>
            <person name="Zeng Q."/>
            <person name="Gargeya S."/>
            <person name="Alvarado L."/>
            <person name="Berlin A."/>
            <person name="Chapman S.B."/>
            <person name="Chen Z."/>
            <person name="Freedman E."/>
            <person name="Gellesch M."/>
            <person name="Goldberg J."/>
            <person name="Griggs A."/>
            <person name="Gujja S."/>
            <person name="Heilman E."/>
            <person name="Heiman D."/>
            <person name="Howarth C."/>
            <person name="Mehta T."/>
            <person name="Neiman D."/>
            <person name="Pearson M."/>
            <person name="Roberts A."/>
            <person name="Saif S."/>
            <person name="Shea T."/>
            <person name="Shenoy N."/>
            <person name="Sisk P."/>
            <person name="Stolte C."/>
            <person name="Sykes S."/>
            <person name="White J."/>
            <person name="Yandava C."/>
            <person name="Haas B."/>
            <person name="Nusbaum C."/>
            <person name="Birren B."/>
        </authorList>
    </citation>
    <scope>NUCLEOTIDE SEQUENCE</scope>
    <source>
        <strain evidence="11">ATCC 30864</strain>
    </source>
</reference>
<feature type="chain" id="PRO_5002254533" description="Elongation factor G, mitochondrial" evidence="8">
    <location>
        <begin position="20"/>
        <end position="765"/>
    </location>
</feature>
<comment type="similarity">
    <text evidence="7">Belongs to the GTP-binding elongation factor family. EF-G/EF-2 subfamily.</text>
</comment>
<keyword evidence="4 7" id="KW-0251">Elongation factor</keyword>
<dbReference type="Gene3D" id="3.30.70.870">
    <property type="entry name" value="Elongation Factor G (Translational Gtpase), domain 3"/>
    <property type="match status" value="1"/>
</dbReference>
<dbReference type="InterPro" id="IPR014721">
    <property type="entry name" value="Ribsml_uS5_D2-typ_fold_subgr"/>
</dbReference>
<dbReference type="InterPro" id="IPR047872">
    <property type="entry name" value="EFG_IV"/>
</dbReference>
<dbReference type="OrthoDB" id="198619at2759"/>
<keyword evidence="6 7" id="KW-0342">GTP-binding</keyword>
<dbReference type="eggNOG" id="KOG0465">
    <property type="taxonomic scope" value="Eukaryota"/>
</dbReference>
<dbReference type="InParanoid" id="A0A0D2WKL4"/>
<dbReference type="EMBL" id="KE346361">
    <property type="protein sequence ID" value="KJE90148.1"/>
    <property type="molecule type" value="Genomic_DNA"/>
</dbReference>
<dbReference type="InterPro" id="IPR005225">
    <property type="entry name" value="Small_GTP-bd"/>
</dbReference>
<keyword evidence="11" id="KW-1185">Reference proteome</keyword>
<comment type="function">
    <text evidence="7">Mitochondrial GTPase that catalyzes the GTP-dependent ribosomal translocation step during translation elongation. During this step, the ribosome changes from the pre-translocational (PRE) to the post-translocational (POST) state as the newly formed A-site-bound peptidyl-tRNA and P-site-bound deacylated tRNA move to the P and E sites, respectively. Catalyzes the coordinated movement of the two tRNA molecules, the mRNA and conformational changes in the ribosome.</text>
</comment>
<keyword evidence="3 7" id="KW-0547">Nucleotide-binding</keyword>
<dbReference type="UniPathway" id="UPA00345"/>
<dbReference type="GO" id="GO:0003924">
    <property type="term" value="F:GTPase activity"/>
    <property type="evidence" value="ECO:0007669"/>
    <property type="project" value="UniProtKB-UniRule"/>
</dbReference>
<evidence type="ECO:0000259" key="9">
    <source>
        <dbReference type="PROSITE" id="PS51722"/>
    </source>
</evidence>
<dbReference type="Pfam" id="PF00009">
    <property type="entry name" value="GTP_EFTU"/>
    <property type="match status" value="1"/>
</dbReference>
<dbReference type="SUPFAM" id="SSF50447">
    <property type="entry name" value="Translation proteins"/>
    <property type="match status" value="1"/>
</dbReference>
<dbReference type="InterPro" id="IPR041095">
    <property type="entry name" value="EFG_II"/>
</dbReference>
<comment type="similarity">
    <text evidence="2">Belongs to the TRAFAC class translation factor GTPase superfamily. Classic translation factor GTPase family. EF-G/EF-2 subfamily.</text>
</comment>
<dbReference type="FunFam" id="2.40.30.10:FF:000022">
    <property type="entry name" value="Elongation factor G, mitochondrial"/>
    <property type="match status" value="1"/>
</dbReference>
<dbReference type="Gene3D" id="3.30.230.10">
    <property type="match status" value="1"/>
</dbReference>
<dbReference type="GO" id="GO:0005525">
    <property type="term" value="F:GTP binding"/>
    <property type="evidence" value="ECO:0007669"/>
    <property type="project" value="UniProtKB-UniRule"/>
</dbReference>
<dbReference type="SUPFAM" id="SSF54211">
    <property type="entry name" value="Ribosomal protein S5 domain 2-like"/>
    <property type="match status" value="1"/>
</dbReference>
<dbReference type="FunFam" id="3.30.230.10:FF:000003">
    <property type="entry name" value="Elongation factor G"/>
    <property type="match status" value="1"/>
</dbReference>
<evidence type="ECO:0000256" key="4">
    <source>
        <dbReference type="ARBA" id="ARBA00022768"/>
    </source>
</evidence>
<dbReference type="GO" id="GO:0003746">
    <property type="term" value="F:translation elongation factor activity"/>
    <property type="evidence" value="ECO:0007669"/>
    <property type="project" value="UniProtKB-UniRule"/>
</dbReference>
<dbReference type="PRINTS" id="PR00315">
    <property type="entry name" value="ELONGATNFCT"/>
</dbReference>
<dbReference type="InterPro" id="IPR004540">
    <property type="entry name" value="Transl_elong_EFG/EF2"/>
</dbReference>
<feature type="binding site" evidence="7">
    <location>
        <begin position="145"/>
        <end position="149"/>
    </location>
    <ligand>
        <name>GTP</name>
        <dbReference type="ChEBI" id="CHEBI:37565"/>
    </ligand>
</feature>
<dbReference type="Gene3D" id="3.40.50.300">
    <property type="entry name" value="P-loop containing nucleotide triphosphate hydrolases"/>
    <property type="match status" value="1"/>
</dbReference>
<dbReference type="Pfam" id="PF00679">
    <property type="entry name" value="EFG_C"/>
    <property type="match status" value="1"/>
</dbReference>
<dbReference type="InterPro" id="IPR004161">
    <property type="entry name" value="EFTu-like_2"/>
</dbReference>
<dbReference type="PANTHER" id="PTHR43636:SF2">
    <property type="entry name" value="ELONGATION FACTOR G, MITOCHONDRIAL"/>
    <property type="match status" value="1"/>
</dbReference>
<dbReference type="InterPro" id="IPR020568">
    <property type="entry name" value="Ribosomal_Su5_D2-typ_SF"/>
</dbReference>
<dbReference type="PROSITE" id="PS51722">
    <property type="entry name" value="G_TR_2"/>
    <property type="match status" value="1"/>
</dbReference>
<dbReference type="CDD" id="cd01434">
    <property type="entry name" value="EFG_mtEFG1_IV"/>
    <property type="match status" value="1"/>
</dbReference>
<dbReference type="CDD" id="cd16262">
    <property type="entry name" value="EFG_III"/>
    <property type="match status" value="1"/>
</dbReference>
<feature type="binding site" evidence="7">
    <location>
        <begin position="78"/>
        <end position="85"/>
    </location>
    <ligand>
        <name>GTP</name>
        <dbReference type="ChEBI" id="CHEBI:37565"/>
    </ligand>
</feature>
<dbReference type="NCBIfam" id="TIGR00231">
    <property type="entry name" value="small_GTP"/>
    <property type="match status" value="1"/>
</dbReference>
<evidence type="ECO:0000256" key="5">
    <source>
        <dbReference type="ARBA" id="ARBA00022917"/>
    </source>
</evidence>
<dbReference type="GO" id="GO:0070125">
    <property type="term" value="P:mitochondrial translational elongation"/>
    <property type="evidence" value="ECO:0007669"/>
    <property type="project" value="UniProtKB-UniRule"/>
</dbReference>
<dbReference type="Pfam" id="PF14492">
    <property type="entry name" value="EFG_III"/>
    <property type="match status" value="1"/>
</dbReference>
<dbReference type="Gene3D" id="3.30.70.240">
    <property type="match status" value="1"/>
</dbReference>
<comment type="subcellular location">
    <subcellularLocation>
        <location evidence="1 7">Mitochondrion</location>
    </subcellularLocation>
</comment>
<keyword evidence="8" id="KW-0732">Signal</keyword>
<dbReference type="FunFam" id="3.30.70.240:FF:000001">
    <property type="entry name" value="Elongation factor G"/>
    <property type="match status" value="1"/>
</dbReference>
<protein>
    <recommendedName>
        <fullName evidence="7">Elongation factor G, mitochondrial</fullName>
        <shortName evidence="7">EF-Gmt</shortName>
    </recommendedName>
    <alternativeName>
        <fullName evidence="7">Elongation factor G 1, mitochondrial</fullName>
        <shortName evidence="7">mEF-G 1</shortName>
    </alternativeName>
    <alternativeName>
        <fullName evidence="7">Elongation factor G1</fullName>
    </alternativeName>
</protein>
<dbReference type="FunFam" id="3.40.50.300:FF:000029">
    <property type="entry name" value="Elongation factor G"/>
    <property type="match status" value="1"/>
</dbReference>
<dbReference type="NCBIfam" id="NF009381">
    <property type="entry name" value="PRK12740.1-5"/>
    <property type="match status" value="1"/>
</dbReference>
<evidence type="ECO:0000256" key="3">
    <source>
        <dbReference type="ARBA" id="ARBA00022741"/>
    </source>
</evidence>
<evidence type="ECO:0000256" key="8">
    <source>
        <dbReference type="SAM" id="SignalP"/>
    </source>
</evidence>
<dbReference type="SUPFAM" id="SSF52540">
    <property type="entry name" value="P-loop containing nucleoside triphosphate hydrolases"/>
    <property type="match status" value="1"/>
</dbReference>
<evidence type="ECO:0000256" key="2">
    <source>
        <dbReference type="ARBA" id="ARBA00005870"/>
    </source>
</evidence>
<evidence type="ECO:0000256" key="7">
    <source>
        <dbReference type="HAMAP-Rule" id="MF_03061"/>
    </source>
</evidence>
<dbReference type="SMART" id="SM00838">
    <property type="entry name" value="EFG_C"/>
    <property type="match status" value="1"/>
</dbReference>
<organism evidence="10 11">
    <name type="scientific">Capsaspora owczarzaki (strain ATCC 30864)</name>
    <dbReference type="NCBI Taxonomy" id="595528"/>
    <lineage>
        <taxon>Eukaryota</taxon>
        <taxon>Filasterea</taxon>
        <taxon>Capsaspora</taxon>
    </lineage>
</organism>
<dbReference type="CDD" id="cd01886">
    <property type="entry name" value="EF-G"/>
    <property type="match status" value="1"/>
</dbReference>
<keyword evidence="5 7" id="KW-0648">Protein biosynthesis</keyword>
<dbReference type="RefSeq" id="XP_004364364.2">
    <property type="nucleotide sequence ID" value="XM_004364307.2"/>
</dbReference>
<dbReference type="Pfam" id="PF03764">
    <property type="entry name" value="EFG_IV"/>
    <property type="match status" value="1"/>
</dbReference>
<gene>
    <name evidence="10" type="ORF">CAOG_001496</name>
</gene>
<dbReference type="Gene3D" id="2.40.30.10">
    <property type="entry name" value="Translation factors"/>
    <property type="match status" value="1"/>
</dbReference>
<dbReference type="Proteomes" id="UP000008743">
    <property type="component" value="Unassembled WGS sequence"/>
</dbReference>
<dbReference type="InterPro" id="IPR000640">
    <property type="entry name" value="EFG_V-like"/>
</dbReference>
<evidence type="ECO:0000256" key="6">
    <source>
        <dbReference type="ARBA" id="ARBA00023134"/>
    </source>
</evidence>
<dbReference type="CDD" id="cd04097">
    <property type="entry name" value="mtEFG1_C"/>
    <property type="match status" value="1"/>
</dbReference>
<dbReference type="AlphaFoldDB" id="A0A0D2WKL4"/>
<dbReference type="GO" id="GO:0005739">
    <property type="term" value="C:mitochondrion"/>
    <property type="evidence" value="ECO:0007669"/>
    <property type="project" value="UniProtKB-SubCell"/>
</dbReference>
<dbReference type="PhylomeDB" id="A0A0D2WKL4"/>
<dbReference type="SUPFAM" id="SSF54980">
    <property type="entry name" value="EF-G C-terminal domain-like"/>
    <property type="match status" value="2"/>
</dbReference>